<evidence type="ECO:0000256" key="5">
    <source>
        <dbReference type="PROSITE-ProRule" id="PRU01191"/>
    </source>
</evidence>
<dbReference type="PANTHER" id="PTHR31636">
    <property type="entry name" value="OSJNBA0084A10.13 PROTEIN-RELATED"/>
    <property type="match status" value="1"/>
</dbReference>
<feature type="region of interest" description="VHIID" evidence="5">
    <location>
        <begin position="117"/>
        <end position="182"/>
    </location>
</feature>
<dbReference type="PROSITE" id="PS50985">
    <property type="entry name" value="GRAS"/>
    <property type="match status" value="1"/>
</dbReference>
<dbReference type="EMBL" id="OIVN01004112">
    <property type="protein sequence ID" value="SPD15500.1"/>
    <property type="molecule type" value="Genomic_DNA"/>
</dbReference>
<evidence type="ECO:0000313" key="6">
    <source>
        <dbReference type="EMBL" id="SPD15500.1"/>
    </source>
</evidence>
<dbReference type="InterPro" id="IPR005202">
    <property type="entry name" value="TF_GRAS"/>
</dbReference>
<feature type="short sequence motif" description="LXXLL motif" evidence="5">
    <location>
        <begin position="242"/>
        <end position="246"/>
    </location>
</feature>
<dbReference type="AlphaFoldDB" id="A0A2N9HUQ4"/>
<keyword evidence="2" id="KW-0805">Transcription regulation</keyword>
<reference evidence="6" key="1">
    <citation type="submission" date="2018-02" db="EMBL/GenBank/DDBJ databases">
        <authorList>
            <person name="Cohen D.B."/>
            <person name="Kent A.D."/>
        </authorList>
    </citation>
    <scope>NUCLEOTIDE SEQUENCE</scope>
</reference>
<protein>
    <submittedName>
        <fullName evidence="6">Uncharacterized protein</fullName>
    </submittedName>
</protein>
<name>A0A2N9HUQ4_FAGSY</name>
<feature type="region of interest" description="SAW" evidence="5">
    <location>
        <begin position="306"/>
        <end position="375"/>
    </location>
</feature>
<dbReference type="Pfam" id="PF03514">
    <property type="entry name" value="GRAS"/>
    <property type="match status" value="2"/>
</dbReference>
<evidence type="ECO:0000256" key="1">
    <source>
        <dbReference type="ARBA" id="ARBA00004123"/>
    </source>
</evidence>
<organism evidence="6">
    <name type="scientific">Fagus sylvatica</name>
    <name type="common">Beechnut</name>
    <dbReference type="NCBI Taxonomy" id="28930"/>
    <lineage>
        <taxon>Eukaryota</taxon>
        <taxon>Viridiplantae</taxon>
        <taxon>Streptophyta</taxon>
        <taxon>Embryophyta</taxon>
        <taxon>Tracheophyta</taxon>
        <taxon>Spermatophyta</taxon>
        <taxon>Magnoliopsida</taxon>
        <taxon>eudicotyledons</taxon>
        <taxon>Gunneridae</taxon>
        <taxon>Pentapetalae</taxon>
        <taxon>rosids</taxon>
        <taxon>fabids</taxon>
        <taxon>Fagales</taxon>
        <taxon>Fagaceae</taxon>
        <taxon>Fagus</taxon>
    </lineage>
</organism>
<feature type="region of interest" description="Leucine repeat I (LRI)" evidence="5">
    <location>
        <begin position="38"/>
        <end position="98"/>
    </location>
</feature>
<sequence length="375" mass="42039">MSSSSPTQKPDVTLSLTLSASPTRPARIEATKSEERGLCLIQLLLKCANHTSSGNLHRADVCLRHISPLASVSGDSIQRLSARFAYALATHLVKCWPGLYKALIINPSQQPELDPAWAFFSKAFPHVHLAHAIIAQTLAQAISMDRVIHVVDLGSSDPDFWVPFMQSLALMSHEPFHLKITCVNSNNVVLEKLGLRLIKEAQGLGIPFQVNPLNVSLRDLTIDMLKVRLGEEALGFVSILNLHVLLAEDDRVDAHFGTNKSDKVKSWLHYYSAMFDSLDVNCGSLSCEERLAIEEMFGREIVDIVADEGVEREERHERYARWMVRFVGAGFKPMHMWFDAKQMIDAYGKDGYNIMKDRASVMICWHQRPLYAVSA</sequence>
<evidence type="ECO:0000256" key="2">
    <source>
        <dbReference type="ARBA" id="ARBA00023015"/>
    </source>
</evidence>
<feature type="short sequence motif" description="VHIID" evidence="5">
    <location>
        <begin position="148"/>
        <end position="152"/>
    </location>
</feature>
<proteinExistence type="inferred from homology"/>
<comment type="similarity">
    <text evidence="5">Belongs to the GRAS family.</text>
</comment>
<keyword evidence="4" id="KW-0539">Nucleus</keyword>
<evidence type="ECO:0000256" key="3">
    <source>
        <dbReference type="ARBA" id="ARBA00023163"/>
    </source>
</evidence>
<comment type="caution">
    <text evidence="5">Lacks conserved residue(s) required for the propagation of feature annotation.</text>
</comment>
<evidence type="ECO:0000256" key="4">
    <source>
        <dbReference type="ARBA" id="ARBA00023242"/>
    </source>
</evidence>
<dbReference type="GO" id="GO:0005634">
    <property type="term" value="C:nucleus"/>
    <property type="evidence" value="ECO:0007669"/>
    <property type="project" value="UniProtKB-SubCell"/>
</dbReference>
<keyword evidence="3" id="KW-0804">Transcription</keyword>
<accession>A0A2N9HUQ4</accession>
<gene>
    <name evidence="6" type="ORF">FSB_LOCUS43382</name>
</gene>
<comment type="subcellular location">
    <subcellularLocation>
        <location evidence="1">Nucleus</location>
    </subcellularLocation>
</comment>
<feature type="region of interest" description="Leucine repeat II (LRII)" evidence="5">
    <location>
        <begin position="192"/>
        <end position="224"/>
    </location>
</feature>